<feature type="transmembrane region" description="Helical" evidence="1">
    <location>
        <begin position="53"/>
        <end position="76"/>
    </location>
</feature>
<keyword evidence="1" id="KW-0812">Transmembrane</keyword>
<dbReference type="STRING" id="1027249.SAMN05216179_0314"/>
<dbReference type="EMBL" id="FRCZ01000001">
    <property type="protein sequence ID" value="SHM50552.1"/>
    <property type="molecule type" value="Genomic_DNA"/>
</dbReference>
<dbReference type="Pfam" id="PF06196">
    <property type="entry name" value="DUF997"/>
    <property type="match status" value="1"/>
</dbReference>
<keyword evidence="1" id="KW-0472">Membrane</keyword>
<proteinExistence type="predicted"/>
<evidence type="ECO:0000313" key="3">
    <source>
        <dbReference type="Proteomes" id="UP000184184"/>
    </source>
</evidence>
<gene>
    <name evidence="2" type="ORF">SAMN05216179_0314</name>
</gene>
<dbReference type="PANTHER" id="PTHR39174">
    <property type="entry name" value="INNER MEMBRANE PROTEIN-RELATED"/>
    <property type="match status" value="1"/>
</dbReference>
<reference evidence="2 3" key="1">
    <citation type="submission" date="2016-11" db="EMBL/GenBank/DDBJ databases">
        <authorList>
            <person name="Jaros S."/>
            <person name="Januszkiewicz K."/>
            <person name="Wedrychowicz H."/>
        </authorList>
    </citation>
    <scope>NUCLEOTIDE SEQUENCE [LARGE SCALE GENOMIC DNA]</scope>
    <source>
        <strain evidence="2 3">CGMCC 1.10681</strain>
    </source>
</reference>
<dbReference type="PANTHER" id="PTHR39174:SF1">
    <property type="entry name" value="INNER MEMBRANE PROTEIN"/>
    <property type="match status" value="1"/>
</dbReference>
<keyword evidence="1" id="KW-1133">Transmembrane helix</keyword>
<feature type="transmembrane region" description="Helical" evidence="1">
    <location>
        <begin position="12"/>
        <end position="33"/>
    </location>
</feature>
<evidence type="ECO:0000256" key="1">
    <source>
        <dbReference type="SAM" id="Phobius"/>
    </source>
</evidence>
<dbReference type="AlphaFoldDB" id="A0A1M7JC08"/>
<name>A0A1M7JC08_9BACI</name>
<dbReference type="Proteomes" id="UP000184184">
    <property type="component" value="Unassembled WGS sequence"/>
</dbReference>
<dbReference type="InterPro" id="IPR010398">
    <property type="entry name" value="DUF997"/>
</dbReference>
<accession>A0A1M7JC08</accession>
<organism evidence="2 3">
    <name type="scientific">Gracilibacillus kekensis</name>
    <dbReference type="NCBI Taxonomy" id="1027249"/>
    <lineage>
        <taxon>Bacteria</taxon>
        <taxon>Bacillati</taxon>
        <taxon>Bacillota</taxon>
        <taxon>Bacilli</taxon>
        <taxon>Bacillales</taxon>
        <taxon>Bacillaceae</taxon>
        <taxon>Gracilibacillus</taxon>
    </lineage>
</organism>
<keyword evidence="3" id="KW-1185">Reference proteome</keyword>
<sequence>MKDKNPFQIANREAMIGIILVVFNFIWWFAFAYGLGDKSPEDYQFIFGFPAWFFYSCIVGVFVMAILVLVTVKFLFKDVSLDEKEFDQT</sequence>
<protein>
    <submittedName>
        <fullName evidence="2">Uncharacterized membrane protein YhdT</fullName>
    </submittedName>
</protein>
<evidence type="ECO:0000313" key="2">
    <source>
        <dbReference type="EMBL" id="SHM50552.1"/>
    </source>
</evidence>